<dbReference type="AlphaFoldDB" id="A0A5J4TS17"/>
<proteinExistence type="predicted"/>
<evidence type="ECO:0000313" key="2">
    <source>
        <dbReference type="Proteomes" id="UP000324800"/>
    </source>
</evidence>
<accession>A0A5J4TS17</accession>
<feature type="non-terminal residue" evidence="1">
    <location>
        <position position="125"/>
    </location>
</feature>
<name>A0A5J4TS17_9EUKA</name>
<organism evidence="1 2">
    <name type="scientific">Streblomastix strix</name>
    <dbReference type="NCBI Taxonomy" id="222440"/>
    <lineage>
        <taxon>Eukaryota</taxon>
        <taxon>Metamonada</taxon>
        <taxon>Preaxostyla</taxon>
        <taxon>Oxymonadida</taxon>
        <taxon>Streblomastigidae</taxon>
        <taxon>Streblomastix</taxon>
    </lineage>
</organism>
<dbReference type="Proteomes" id="UP000324800">
    <property type="component" value="Unassembled WGS sequence"/>
</dbReference>
<reference evidence="1 2" key="1">
    <citation type="submission" date="2019-03" db="EMBL/GenBank/DDBJ databases">
        <title>Single cell metagenomics reveals metabolic interactions within the superorganism composed of flagellate Streblomastix strix and complex community of Bacteroidetes bacteria on its surface.</title>
        <authorList>
            <person name="Treitli S.C."/>
            <person name="Kolisko M."/>
            <person name="Husnik F."/>
            <person name="Keeling P."/>
            <person name="Hampl V."/>
        </authorList>
    </citation>
    <scope>NUCLEOTIDE SEQUENCE [LARGE SCALE GENOMIC DNA]</scope>
    <source>
        <strain evidence="1">ST1C</strain>
    </source>
</reference>
<protein>
    <submittedName>
        <fullName evidence="1">Uncharacterized protein</fullName>
    </submittedName>
</protein>
<comment type="caution">
    <text evidence="1">The sequence shown here is derived from an EMBL/GenBank/DDBJ whole genome shotgun (WGS) entry which is preliminary data.</text>
</comment>
<dbReference type="EMBL" id="SNRW01026004">
    <property type="protein sequence ID" value="KAA6361114.1"/>
    <property type="molecule type" value="Genomic_DNA"/>
</dbReference>
<sequence length="125" mass="13718">MALQLNLVPGLGTPANTKERTKVKPNFSGLEEPSADLAQTMECGAEANQLPPDTNEHVKFWIRYSTACGPFQQITICKDNTKLWETSIYAREQAAIAANSLSDQCTNNFLSASSLESTVRGRKHC</sequence>
<gene>
    <name evidence="1" type="ORF">EZS28_043359</name>
</gene>
<evidence type="ECO:0000313" key="1">
    <source>
        <dbReference type="EMBL" id="KAA6361114.1"/>
    </source>
</evidence>